<sequence length="644" mass="68069">MSKHLSLVIPGGGRPPHDLLLSDSPPAYTPRASNVSNRNSSSNSGPDSTSTSTNTSSNGTHKKRRSLIGSIPSSLIPGRGKLHKLWPAAAGGSSRRRLSKTHDDGNSNNNNNNNNNNDFTCDMKDWSPSDVSAVIRLAGFQMGALASPAPANSAAASAAAMSSASTTTTTTTTAVFVSGAARRGGGGGGGGEKWMRDDVEERRIVNARADQHVVHNFSRLPSYLSPPPPLRVNRKPIPSGLDGMMEPPFLPPPPPSSLPASFLSPPAPPAPPAHAPPPVPAPMRAAPSPPPSLPPLPSPPPPLFAELSADACFGTCADPSEQRDSFPSTLLPPPSPSPPPPPSSAPRPVILSGSAGLRRAKTPVRKVGQLEREAAARRRRMSAATAAGVNRTSSVSTIARQYRDLVEYPAPEDEPDVPDVPPIDPKFLLQQQRRQSALEAAAAAPRYDPSEFRKSLLFTPSPVSDDGTLVTSDQDHGDGHYYNNNNYNYNYTYSGNPSPMPPLAAHGSNSPRNRDSDGYGSAPDATPAALRFQVGLDLLTRELSSAMASNSHSNDDDDATAEASRSGNRQGLQVWLMIEAYERLRDQLAASGTQNEEVRMAIDAWLEALHAIHRNMMVVVDDGGAADSDSEYEDDDVVSLSGGA</sequence>
<keyword evidence="3" id="KW-1185">Reference proteome</keyword>
<dbReference type="PRINTS" id="PR01217">
    <property type="entry name" value="PRICHEXTENSN"/>
</dbReference>
<organism evidence="2 3">
    <name type="scientific">Purpureocillium takamizusanense</name>
    <dbReference type="NCBI Taxonomy" id="2060973"/>
    <lineage>
        <taxon>Eukaryota</taxon>
        <taxon>Fungi</taxon>
        <taxon>Dikarya</taxon>
        <taxon>Ascomycota</taxon>
        <taxon>Pezizomycotina</taxon>
        <taxon>Sordariomycetes</taxon>
        <taxon>Hypocreomycetidae</taxon>
        <taxon>Hypocreales</taxon>
        <taxon>Ophiocordycipitaceae</taxon>
        <taxon>Purpureocillium</taxon>
    </lineage>
</organism>
<feature type="region of interest" description="Disordered" evidence="1">
    <location>
        <begin position="1"/>
        <end position="75"/>
    </location>
</feature>
<name>A0A9Q8VAS1_9HYPO</name>
<feature type="region of interest" description="Disordered" evidence="1">
    <location>
        <begin position="547"/>
        <end position="566"/>
    </location>
</feature>
<feature type="compositionally biased region" description="Low complexity" evidence="1">
    <location>
        <begin position="481"/>
        <end position="493"/>
    </location>
</feature>
<feature type="region of interest" description="Disordered" evidence="1">
    <location>
        <begin position="88"/>
        <end position="121"/>
    </location>
</feature>
<evidence type="ECO:0000256" key="1">
    <source>
        <dbReference type="SAM" id="MobiDB-lite"/>
    </source>
</evidence>
<dbReference type="KEGG" id="ptkz:JDV02_004416"/>
<protein>
    <recommendedName>
        <fullName evidence="4">Mating-type switching protein swi10</fullName>
    </recommendedName>
</protein>
<proteinExistence type="predicted"/>
<feature type="region of interest" description="Disordered" evidence="1">
    <location>
        <begin position="175"/>
        <end position="195"/>
    </location>
</feature>
<feature type="compositionally biased region" description="Pro residues" evidence="1">
    <location>
        <begin position="330"/>
        <end position="345"/>
    </location>
</feature>
<reference evidence="2" key="1">
    <citation type="submission" date="2021-11" db="EMBL/GenBank/DDBJ databases">
        <title>Purpureocillium_takamizusanense_genome.</title>
        <authorList>
            <person name="Nguyen N.-H."/>
        </authorList>
    </citation>
    <scope>NUCLEOTIDE SEQUENCE</scope>
    <source>
        <strain evidence="2">PT3</strain>
    </source>
</reference>
<dbReference type="EMBL" id="CP086356">
    <property type="protein sequence ID" value="UNI18126.1"/>
    <property type="molecule type" value="Genomic_DNA"/>
</dbReference>
<feature type="region of interest" description="Disordered" evidence="1">
    <location>
        <begin position="219"/>
        <end position="388"/>
    </location>
</feature>
<dbReference type="OrthoDB" id="5232891at2759"/>
<feature type="compositionally biased region" description="Low complexity" evidence="1">
    <location>
        <begin position="106"/>
        <end position="117"/>
    </location>
</feature>
<feature type="compositionally biased region" description="Pro residues" evidence="1">
    <location>
        <begin position="248"/>
        <end position="257"/>
    </location>
</feature>
<evidence type="ECO:0000313" key="2">
    <source>
        <dbReference type="EMBL" id="UNI18126.1"/>
    </source>
</evidence>
<feature type="compositionally biased region" description="Pro residues" evidence="1">
    <location>
        <begin position="265"/>
        <end position="303"/>
    </location>
</feature>
<gene>
    <name evidence="2" type="ORF">JDV02_004416</name>
</gene>
<dbReference type="GeneID" id="72066370"/>
<evidence type="ECO:0008006" key="4">
    <source>
        <dbReference type="Google" id="ProtNLM"/>
    </source>
</evidence>
<feature type="region of interest" description="Disordered" evidence="1">
    <location>
        <begin position="463"/>
        <end position="525"/>
    </location>
</feature>
<evidence type="ECO:0000313" key="3">
    <source>
        <dbReference type="Proteomes" id="UP000829364"/>
    </source>
</evidence>
<dbReference type="PANTHER" id="PTHR23330">
    <property type="entry name" value="P300 TRANSCRIPTIONAL COFACTOR JMY-RELATED"/>
    <property type="match status" value="1"/>
</dbReference>
<dbReference type="PANTHER" id="PTHR23330:SF9">
    <property type="entry name" value="PROLINE-RICH PROTEIN 11"/>
    <property type="match status" value="1"/>
</dbReference>
<feature type="compositionally biased region" description="Low complexity" evidence="1">
    <location>
        <begin position="33"/>
        <end position="59"/>
    </location>
</feature>
<dbReference type="RefSeq" id="XP_047841607.1">
    <property type="nucleotide sequence ID" value="XM_047985630.1"/>
</dbReference>
<dbReference type="AlphaFoldDB" id="A0A9Q8VAS1"/>
<dbReference type="Proteomes" id="UP000829364">
    <property type="component" value="Chromosome 3"/>
</dbReference>
<accession>A0A9Q8VAS1</accession>
<feature type="compositionally biased region" description="Gly residues" evidence="1">
    <location>
        <begin position="182"/>
        <end position="192"/>
    </location>
</feature>